<feature type="compositionally biased region" description="Basic residues" evidence="1">
    <location>
        <begin position="9"/>
        <end position="24"/>
    </location>
</feature>
<evidence type="ECO:0000313" key="2">
    <source>
        <dbReference type="EMBL" id="CAG6646098.1"/>
    </source>
</evidence>
<dbReference type="AlphaFoldDB" id="A0A8D8W524"/>
<feature type="compositionally biased region" description="Acidic residues" evidence="1">
    <location>
        <begin position="48"/>
        <end position="86"/>
    </location>
</feature>
<protein>
    <submittedName>
        <fullName evidence="2">Uncharacterized protein</fullName>
    </submittedName>
</protein>
<evidence type="ECO:0000256" key="1">
    <source>
        <dbReference type="SAM" id="MobiDB-lite"/>
    </source>
</evidence>
<dbReference type="EMBL" id="HBUF01140044">
    <property type="protein sequence ID" value="CAG6646098.1"/>
    <property type="molecule type" value="Transcribed_RNA"/>
</dbReference>
<name>A0A8D8W524_9HEMI</name>
<reference evidence="2" key="1">
    <citation type="submission" date="2021-05" db="EMBL/GenBank/DDBJ databases">
        <authorList>
            <person name="Alioto T."/>
            <person name="Alioto T."/>
            <person name="Gomez Garrido J."/>
        </authorList>
    </citation>
    <scope>NUCLEOTIDE SEQUENCE</scope>
</reference>
<feature type="compositionally biased region" description="Acidic residues" evidence="1">
    <location>
        <begin position="93"/>
        <end position="122"/>
    </location>
</feature>
<accession>A0A8D8W524</accession>
<feature type="compositionally biased region" description="Acidic residues" evidence="1">
    <location>
        <begin position="29"/>
        <end position="40"/>
    </location>
</feature>
<organism evidence="2">
    <name type="scientific">Cacopsylla melanoneura</name>
    <dbReference type="NCBI Taxonomy" id="428564"/>
    <lineage>
        <taxon>Eukaryota</taxon>
        <taxon>Metazoa</taxon>
        <taxon>Ecdysozoa</taxon>
        <taxon>Arthropoda</taxon>
        <taxon>Hexapoda</taxon>
        <taxon>Insecta</taxon>
        <taxon>Pterygota</taxon>
        <taxon>Neoptera</taxon>
        <taxon>Paraneoptera</taxon>
        <taxon>Hemiptera</taxon>
        <taxon>Sternorrhyncha</taxon>
        <taxon>Psylloidea</taxon>
        <taxon>Psyllidae</taxon>
        <taxon>Psyllinae</taxon>
        <taxon>Cacopsylla</taxon>
    </lineage>
</organism>
<sequence length="184" mass="21118">MVVADVMGKSKKTKTNLKSLKQKKMLPSDSEDDGDIDDEMTGSSFLDMEAEEDNEFDQDENSEDDDFLNDEESGSDDSNFLDDEAKEDNRLESEEDDDDEEEEEDEEEGGEDEEEEEEENEEEKGLAKIKNENLFIMMYNIEDLGQSIVILIIFKRVNCLLHFHTITGQTITNGLIEMDTPYND</sequence>
<feature type="region of interest" description="Disordered" evidence="1">
    <location>
        <begin position="1"/>
        <end position="126"/>
    </location>
</feature>
<proteinExistence type="predicted"/>